<dbReference type="STRING" id="1137799.GZ78_00980"/>
<proteinExistence type="predicted"/>
<sequence length="223" mass="25828">MLAYISSTHLFSDDFCYENNCNKLNWKKFLKKVNKISNNQFSNSWDQELYVRELISIMATLNIKDSNLIDLYSSFKKTIFGFPELTTVFKDDKFDVVIIEFLKGDKIPLHNHPDMTGVILCLDGEVRIEIFNPVENNGSFSGTFIQLKEAITLTKGNFSTLTTQRGNIHSLEATQDCILLDVFTPPYRGDRLERYRWYTRSSLPEPNSPNIYKAVEHKQFPGF</sequence>
<dbReference type="eggNOG" id="ENOG5034BDG">
    <property type="taxonomic scope" value="Bacteria"/>
</dbReference>
<dbReference type="AlphaFoldDB" id="A0A081NJU5"/>
<dbReference type="PANTHER" id="PTHR22966">
    <property type="entry name" value="2-AMINOETHANETHIOL DIOXYGENASE"/>
    <property type="match status" value="1"/>
</dbReference>
<reference evidence="4 5" key="1">
    <citation type="submission" date="2014-06" db="EMBL/GenBank/DDBJ databases">
        <title>Whole Genome Sequences of Three Symbiotic Endozoicomonas Bacteria.</title>
        <authorList>
            <person name="Neave M.J."/>
            <person name="Apprill A."/>
            <person name="Voolstra C.R."/>
        </authorList>
    </citation>
    <scope>NUCLEOTIDE SEQUENCE [LARGE SCALE GENOMIC DNA]</scope>
    <source>
        <strain evidence="4 5">DSM 25634</strain>
    </source>
</reference>
<evidence type="ECO:0000256" key="1">
    <source>
        <dbReference type="ARBA" id="ARBA00022723"/>
    </source>
</evidence>
<comment type="caution">
    <text evidence="4">The sequence shown here is derived from an EMBL/GenBank/DDBJ whole genome shotgun (WGS) entry which is preliminary data.</text>
</comment>
<gene>
    <name evidence="4" type="ORF">GZ78_00980</name>
</gene>
<dbReference type="GO" id="GO:0016702">
    <property type="term" value="F:oxidoreductase activity, acting on single donors with incorporation of molecular oxygen, incorporation of two atoms of oxygen"/>
    <property type="evidence" value="ECO:0007669"/>
    <property type="project" value="InterPro"/>
</dbReference>
<dbReference type="Gene3D" id="2.60.120.10">
    <property type="entry name" value="Jelly Rolls"/>
    <property type="match status" value="1"/>
</dbReference>
<dbReference type="InterPro" id="IPR011051">
    <property type="entry name" value="RmlC_Cupin_sf"/>
</dbReference>
<evidence type="ECO:0000256" key="3">
    <source>
        <dbReference type="ARBA" id="ARBA00023004"/>
    </source>
</evidence>
<organism evidence="4 5">
    <name type="scientific">Endozoicomonas numazuensis</name>
    <dbReference type="NCBI Taxonomy" id="1137799"/>
    <lineage>
        <taxon>Bacteria</taxon>
        <taxon>Pseudomonadati</taxon>
        <taxon>Pseudomonadota</taxon>
        <taxon>Gammaproteobacteria</taxon>
        <taxon>Oceanospirillales</taxon>
        <taxon>Endozoicomonadaceae</taxon>
        <taxon>Endozoicomonas</taxon>
    </lineage>
</organism>
<keyword evidence="5" id="KW-1185">Reference proteome</keyword>
<dbReference type="GO" id="GO:0046872">
    <property type="term" value="F:metal ion binding"/>
    <property type="evidence" value="ECO:0007669"/>
    <property type="project" value="UniProtKB-KW"/>
</dbReference>
<evidence type="ECO:0008006" key="6">
    <source>
        <dbReference type="Google" id="ProtNLM"/>
    </source>
</evidence>
<dbReference type="Proteomes" id="UP000028073">
    <property type="component" value="Unassembled WGS sequence"/>
</dbReference>
<dbReference type="Pfam" id="PF07847">
    <property type="entry name" value="PCO_ADO"/>
    <property type="match status" value="1"/>
</dbReference>
<dbReference type="EMBL" id="JOKH01000001">
    <property type="protein sequence ID" value="KEQ18718.1"/>
    <property type="molecule type" value="Genomic_DNA"/>
</dbReference>
<evidence type="ECO:0000256" key="2">
    <source>
        <dbReference type="ARBA" id="ARBA00023002"/>
    </source>
</evidence>
<keyword evidence="1" id="KW-0479">Metal-binding</keyword>
<name>A0A081NJU5_9GAMM</name>
<evidence type="ECO:0000313" key="5">
    <source>
        <dbReference type="Proteomes" id="UP000028073"/>
    </source>
</evidence>
<dbReference type="InterPro" id="IPR014710">
    <property type="entry name" value="RmlC-like_jellyroll"/>
</dbReference>
<keyword evidence="2" id="KW-0560">Oxidoreductase</keyword>
<dbReference type="PANTHER" id="PTHR22966:SF61">
    <property type="entry name" value="2-AMINOETHANETHIOL DIOXYGENASE"/>
    <property type="match status" value="1"/>
</dbReference>
<accession>A0A081NJU5</accession>
<evidence type="ECO:0000313" key="4">
    <source>
        <dbReference type="EMBL" id="KEQ18718.1"/>
    </source>
</evidence>
<protein>
    <recommendedName>
        <fullName evidence="6">Cysteine dioxygenase</fullName>
    </recommendedName>
</protein>
<dbReference type="SUPFAM" id="SSF51182">
    <property type="entry name" value="RmlC-like cupins"/>
    <property type="match status" value="1"/>
</dbReference>
<dbReference type="InterPro" id="IPR012864">
    <property type="entry name" value="PCO/ADO"/>
</dbReference>
<keyword evidence="3" id="KW-0408">Iron</keyword>